<dbReference type="Pfam" id="PF01633">
    <property type="entry name" value="Choline_kinase"/>
    <property type="match status" value="1"/>
</dbReference>
<dbReference type="InterPro" id="IPR007521">
    <property type="entry name" value="Choline_kin_N"/>
</dbReference>
<dbReference type="InParanoid" id="A0A165HKE4"/>
<feature type="region of interest" description="Disordered" evidence="2">
    <location>
        <begin position="1"/>
        <end position="130"/>
    </location>
</feature>
<dbReference type="STRING" id="1328760.A0A165HKE4"/>
<keyword evidence="4" id="KW-0418">Kinase</keyword>
<evidence type="ECO:0000256" key="2">
    <source>
        <dbReference type="SAM" id="MobiDB-lite"/>
    </source>
</evidence>
<dbReference type="Gene3D" id="3.30.200.20">
    <property type="entry name" value="Phosphorylase Kinase, domain 1"/>
    <property type="match status" value="1"/>
</dbReference>
<feature type="compositionally biased region" description="Polar residues" evidence="2">
    <location>
        <begin position="219"/>
        <end position="234"/>
    </location>
</feature>
<dbReference type="PANTHER" id="PTHR22603:SF93">
    <property type="entry name" value="RE24176P"/>
    <property type="match status" value="1"/>
</dbReference>
<dbReference type="Proteomes" id="UP000076632">
    <property type="component" value="Unassembled WGS sequence"/>
</dbReference>
<gene>
    <name evidence="4" type="ORF">L228DRAFT_267623</name>
</gene>
<feature type="domain" description="Choline kinase N-terminal" evidence="3">
    <location>
        <begin position="238"/>
        <end position="311"/>
    </location>
</feature>
<dbReference type="EMBL" id="KV407457">
    <property type="protein sequence ID" value="KZF23644.1"/>
    <property type="molecule type" value="Genomic_DNA"/>
</dbReference>
<name>A0A165HKE4_XYLHT</name>
<comment type="similarity">
    <text evidence="1">Belongs to the choline/ethanolamine kinase family.</text>
</comment>
<dbReference type="AlphaFoldDB" id="A0A165HKE4"/>
<keyword evidence="4" id="KW-0808">Transferase</keyword>
<feature type="region of interest" description="Disordered" evidence="2">
    <location>
        <begin position="698"/>
        <end position="720"/>
    </location>
</feature>
<proteinExistence type="inferred from homology"/>
<dbReference type="OrthoDB" id="10267235at2759"/>
<dbReference type="GO" id="GO:0004103">
    <property type="term" value="F:choline kinase activity"/>
    <property type="evidence" value="ECO:0007669"/>
    <property type="project" value="TreeGrafter"/>
</dbReference>
<evidence type="ECO:0000313" key="4">
    <source>
        <dbReference type="EMBL" id="KZF23644.1"/>
    </source>
</evidence>
<dbReference type="SUPFAM" id="SSF56112">
    <property type="entry name" value="Protein kinase-like (PK-like)"/>
    <property type="match status" value="1"/>
</dbReference>
<evidence type="ECO:0000313" key="5">
    <source>
        <dbReference type="Proteomes" id="UP000076632"/>
    </source>
</evidence>
<dbReference type="GO" id="GO:0005737">
    <property type="term" value="C:cytoplasm"/>
    <property type="evidence" value="ECO:0007669"/>
    <property type="project" value="TreeGrafter"/>
</dbReference>
<dbReference type="CDD" id="cd05157">
    <property type="entry name" value="ETNK_euk"/>
    <property type="match status" value="1"/>
</dbReference>
<feature type="region of interest" description="Disordered" evidence="2">
    <location>
        <begin position="146"/>
        <end position="172"/>
    </location>
</feature>
<evidence type="ECO:0000259" key="3">
    <source>
        <dbReference type="Pfam" id="PF04428"/>
    </source>
</evidence>
<sequence>MSSFLPDAFQTQSPEPTAESETGQLSGSGSSKFVSLAEPQSSSTSSFPVLSISGESGDSHSNLRLPKQHAAKVAKRLTGRQPVEGSTPSIRSFASQSSIGSNSRLEQNRAVKDENETDKSKDESYTSRHQNSLLSQVFKWLEAEKVKRASRRSKNDASRLPESDSKSAHDDKNATEALATFEEEDDMKSLEELERILEENMVIGDKLSHHAPHRRLKSRPSSLFKNRRTSTGASSDTDFYDGDILVPSCDTVLDNSKTLAYSGGERNSDLGPENSRKRITKEKEAWLEFKGEILRLAHTLRLKGWRSVPLDHGGELEVERLSGALTNAVYVVSPPLRIQTESLGAYGDASARPYRKQPAKLLLRIYGPQADHLIDRQNELQILRRLARKKIGPRLLGTFTNGRFEEYFRARTLGPRDLRDPETSKQIAKRMRELHDGIDLLYDERASGPFVWRNWDKWVERCGQIVTWVDEQVLAGKNTSIKSAMKGLVCGVTWPQFCEVVGRYRRWLDGQYGGPEALKQRLVFAHNDTQYGNILRLEPGDESPLLLPANKHKQLVVIDFEYASANVPALEFANHFTEWCYNYHDHEKPYACNTAAYPTPEEQSRFIKSYLLHRPQFPSQNSATPTMVPASGPSSTISSFMLDSRGPPLQLIEEEDTRQKAIEEETKQLMKEVRLWRVANSAQWVSWGIVQAKLPEAFEPKAESPSDTRSQASRTATETLCGENPEGLVSQALRNDIALTAELREEDDEFDYLAYAQERAQLFWGDVLALGVIKEDELPVELVQQIKSLSY</sequence>
<evidence type="ECO:0000256" key="1">
    <source>
        <dbReference type="ARBA" id="ARBA00038211"/>
    </source>
</evidence>
<feature type="region of interest" description="Disordered" evidence="2">
    <location>
        <begin position="208"/>
        <end position="234"/>
    </location>
</feature>
<dbReference type="RefSeq" id="XP_018189199.1">
    <property type="nucleotide sequence ID" value="XM_018335006.1"/>
</dbReference>
<dbReference type="FunCoup" id="A0A165HKE4">
    <property type="interactions" value="361"/>
</dbReference>
<feature type="compositionally biased region" description="Polar residues" evidence="2">
    <location>
        <begin position="1"/>
        <end position="62"/>
    </location>
</feature>
<keyword evidence="5" id="KW-1185">Reference proteome</keyword>
<dbReference type="Pfam" id="PF04428">
    <property type="entry name" value="Choline_kin_N"/>
    <property type="match status" value="1"/>
</dbReference>
<feature type="compositionally biased region" description="Basic residues" evidence="2">
    <location>
        <begin position="66"/>
        <end position="78"/>
    </location>
</feature>
<organism evidence="4 5">
    <name type="scientific">Xylona heveae (strain CBS 132557 / TC161)</name>
    <dbReference type="NCBI Taxonomy" id="1328760"/>
    <lineage>
        <taxon>Eukaryota</taxon>
        <taxon>Fungi</taxon>
        <taxon>Dikarya</taxon>
        <taxon>Ascomycota</taxon>
        <taxon>Pezizomycotina</taxon>
        <taxon>Xylonomycetes</taxon>
        <taxon>Xylonales</taxon>
        <taxon>Xylonaceae</taxon>
        <taxon>Xylona</taxon>
    </lineage>
</organism>
<dbReference type="Gene3D" id="3.90.1200.10">
    <property type="match status" value="1"/>
</dbReference>
<feature type="compositionally biased region" description="Basic residues" evidence="2">
    <location>
        <begin position="209"/>
        <end position="218"/>
    </location>
</feature>
<dbReference type="GO" id="GO:0004305">
    <property type="term" value="F:ethanolamine kinase activity"/>
    <property type="evidence" value="ECO:0007669"/>
    <property type="project" value="TreeGrafter"/>
</dbReference>
<reference evidence="4 5" key="1">
    <citation type="journal article" date="2016" name="Fungal Biol.">
        <title>The genome of Xylona heveae provides a window into fungal endophytism.</title>
        <authorList>
            <person name="Gazis R."/>
            <person name="Kuo A."/>
            <person name="Riley R."/>
            <person name="LaButti K."/>
            <person name="Lipzen A."/>
            <person name="Lin J."/>
            <person name="Amirebrahimi M."/>
            <person name="Hesse C.N."/>
            <person name="Spatafora J.W."/>
            <person name="Henrissat B."/>
            <person name="Hainaut M."/>
            <person name="Grigoriev I.V."/>
            <person name="Hibbett D.S."/>
        </authorList>
    </citation>
    <scope>NUCLEOTIDE SEQUENCE [LARGE SCALE GENOMIC DNA]</scope>
    <source>
        <strain evidence="4 5">TC161</strain>
    </source>
</reference>
<dbReference type="OMA" id="CEQVINW"/>
<accession>A0A165HKE4</accession>
<dbReference type="InterPro" id="IPR011009">
    <property type="entry name" value="Kinase-like_dom_sf"/>
</dbReference>
<protein>
    <submittedName>
        <fullName evidence="4">Kinase-like protein</fullName>
    </submittedName>
</protein>
<feature type="compositionally biased region" description="Basic and acidic residues" evidence="2">
    <location>
        <begin position="106"/>
        <end position="126"/>
    </location>
</feature>
<dbReference type="GeneID" id="28900143"/>
<feature type="compositionally biased region" description="Polar residues" evidence="2">
    <location>
        <begin position="707"/>
        <end position="718"/>
    </location>
</feature>
<dbReference type="PANTHER" id="PTHR22603">
    <property type="entry name" value="CHOLINE/ETHANOALAMINE KINASE"/>
    <property type="match status" value="1"/>
</dbReference>
<feature type="compositionally biased region" description="Polar residues" evidence="2">
    <location>
        <begin position="84"/>
        <end position="105"/>
    </location>
</feature>
<dbReference type="GO" id="GO:0006646">
    <property type="term" value="P:phosphatidylethanolamine biosynthetic process"/>
    <property type="evidence" value="ECO:0007669"/>
    <property type="project" value="TreeGrafter"/>
</dbReference>